<dbReference type="EMBL" id="LCRM01000006">
    <property type="protein sequence ID" value="KKW37038.1"/>
    <property type="molecule type" value="Genomic_DNA"/>
</dbReference>
<gene>
    <name evidence="4" type="ORF">UY81_C0006G0012</name>
</gene>
<comment type="caution">
    <text evidence="4">The sequence shown here is derived from an EMBL/GenBank/DDBJ whole genome shotgun (WGS) entry which is preliminary data.</text>
</comment>
<evidence type="ECO:0000256" key="2">
    <source>
        <dbReference type="ARBA" id="ARBA00022737"/>
    </source>
</evidence>
<keyword evidence="3" id="KW-1015">Disulfide bond</keyword>
<organism evidence="4 5">
    <name type="scientific">Candidatus Giovannonibacteria bacterium GW2011_GWA2_53_7</name>
    <dbReference type="NCBI Taxonomy" id="1618650"/>
    <lineage>
        <taxon>Bacteria</taxon>
        <taxon>Candidatus Giovannoniibacteriota</taxon>
    </lineage>
</organism>
<name>A0A0G1Y0R0_9BACT</name>
<proteinExistence type="predicted"/>
<dbReference type="Pfam" id="PF13948">
    <property type="entry name" value="DUF4215"/>
    <property type="match status" value="1"/>
</dbReference>
<evidence type="ECO:0000313" key="4">
    <source>
        <dbReference type="EMBL" id="KKW37038.1"/>
    </source>
</evidence>
<protein>
    <recommendedName>
        <fullName evidence="6">Dockerin domain-containing protein</fullName>
    </recommendedName>
</protein>
<dbReference type="Gene3D" id="1.10.1330.10">
    <property type="entry name" value="Dockerin domain"/>
    <property type="match status" value="1"/>
</dbReference>
<evidence type="ECO:0000256" key="1">
    <source>
        <dbReference type="ARBA" id="ARBA00022729"/>
    </source>
</evidence>
<evidence type="ECO:0008006" key="6">
    <source>
        <dbReference type="Google" id="ProtNLM"/>
    </source>
</evidence>
<accession>A0A0G1Y0R0</accession>
<dbReference type="InterPro" id="IPR036439">
    <property type="entry name" value="Dockerin_dom_sf"/>
</dbReference>
<dbReference type="CDD" id="cd14256">
    <property type="entry name" value="Dockerin_I"/>
    <property type="match status" value="1"/>
</dbReference>
<dbReference type="InterPro" id="IPR011936">
    <property type="entry name" value="Myxo_disulph_rpt"/>
</dbReference>
<dbReference type="SUPFAM" id="SSF63446">
    <property type="entry name" value="Type I dockerin domain"/>
    <property type="match status" value="1"/>
</dbReference>
<dbReference type="GO" id="GO:0000272">
    <property type="term" value="P:polysaccharide catabolic process"/>
    <property type="evidence" value="ECO:0007669"/>
    <property type="project" value="InterPro"/>
</dbReference>
<dbReference type="Pfam" id="PF00404">
    <property type="entry name" value="Dockerin_1"/>
    <property type="match status" value="1"/>
</dbReference>
<dbReference type="NCBIfam" id="TIGR02232">
    <property type="entry name" value="myxo_disulf_rpt"/>
    <property type="match status" value="1"/>
</dbReference>
<evidence type="ECO:0000313" key="5">
    <source>
        <dbReference type="Proteomes" id="UP000034290"/>
    </source>
</evidence>
<sequence>MYTPAVSLLVFMFFTFPEVQIQHSTLRISDSPLVARAAYVTTTLSVSICGNAIVDGVEVCDDGLFNDGGYGSTTATKRCNANCSAYGPFCGDAVLQPLYDEACDDGNATNGDLCSNMCVEETATGTPPATTGLPDGGSGGAGGAFTGLIPIRAQTRVTILGKAYPGSMVNILKDGQVAGVAQSNSIGDFTFDTTNVLPGPATFGFWSTDAKGLRSITFTTTFQVTQNAVTTVSNVYLPPTIDLKSKKVKFNDILDVFGTSAPDARVFLFVDKETDPVLVATTSSSGGWVGAFPVDKLSNEAFHAVKGFFELALPGIQTKSGYSQSVNFYVGTRDVAEPGSADLNNDGRVNLVDFSILLFHWGTDHAVADLNVDGKVNLTDFSILLFNWTG</sequence>
<keyword evidence="1" id="KW-0732">Signal</keyword>
<dbReference type="GO" id="GO:0004553">
    <property type="term" value="F:hydrolase activity, hydrolyzing O-glycosyl compounds"/>
    <property type="evidence" value="ECO:0007669"/>
    <property type="project" value="InterPro"/>
</dbReference>
<evidence type="ECO:0000256" key="3">
    <source>
        <dbReference type="ARBA" id="ARBA00023157"/>
    </source>
</evidence>
<dbReference type="AlphaFoldDB" id="A0A0G1Y0R0"/>
<keyword evidence="2" id="KW-0677">Repeat</keyword>
<reference evidence="4 5" key="1">
    <citation type="journal article" date="2015" name="Nature">
        <title>rRNA introns, odd ribosomes, and small enigmatic genomes across a large radiation of phyla.</title>
        <authorList>
            <person name="Brown C.T."/>
            <person name="Hug L.A."/>
            <person name="Thomas B.C."/>
            <person name="Sharon I."/>
            <person name="Castelle C.J."/>
            <person name="Singh A."/>
            <person name="Wilkins M.J."/>
            <person name="Williams K.H."/>
            <person name="Banfield J.F."/>
        </authorList>
    </citation>
    <scope>NUCLEOTIDE SEQUENCE [LARGE SCALE GENOMIC DNA]</scope>
</reference>
<dbReference type="InterPro" id="IPR002105">
    <property type="entry name" value="Dockerin_1_rpt"/>
</dbReference>
<dbReference type="PROSITE" id="PS00018">
    <property type="entry name" value="EF_HAND_1"/>
    <property type="match status" value="1"/>
</dbReference>
<dbReference type="Proteomes" id="UP000034290">
    <property type="component" value="Unassembled WGS sequence"/>
</dbReference>
<dbReference type="InterPro" id="IPR018247">
    <property type="entry name" value="EF_Hand_1_Ca_BS"/>
</dbReference>